<dbReference type="InterPro" id="IPR046289">
    <property type="entry name" value="DUF6326"/>
</dbReference>
<keyword evidence="1" id="KW-1133">Transmembrane helix</keyword>
<dbReference type="Proteomes" id="UP000184108">
    <property type="component" value="Unassembled WGS sequence"/>
</dbReference>
<protein>
    <recommendedName>
        <fullName evidence="4">DUF4345 domain-containing protein</fullName>
    </recommendedName>
</protein>
<dbReference type="Pfam" id="PF19851">
    <property type="entry name" value="DUF6326"/>
    <property type="match status" value="1"/>
</dbReference>
<feature type="transmembrane region" description="Helical" evidence="1">
    <location>
        <begin position="86"/>
        <end position="107"/>
    </location>
</feature>
<feature type="transmembrane region" description="Helical" evidence="1">
    <location>
        <begin position="59"/>
        <end position="79"/>
    </location>
</feature>
<dbReference type="RefSeq" id="WP_073172948.1">
    <property type="nucleotide sequence ID" value="NZ_FQVE01000002.1"/>
</dbReference>
<evidence type="ECO:0008006" key="4">
    <source>
        <dbReference type="Google" id="ProtNLM"/>
    </source>
</evidence>
<gene>
    <name evidence="2" type="ORF">SAMN02787073_1883</name>
</gene>
<evidence type="ECO:0000313" key="3">
    <source>
        <dbReference type="Proteomes" id="UP000184108"/>
    </source>
</evidence>
<keyword evidence="1" id="KW-0472">Membrane</keyword>
<evidence type="ECO:0000256" key="1">
    <source>
        <dbReference type="SAM" id="Phobius"/>
    </source>
</evidence>
<proteinExistence type="predicted"/>
<feature type="transmembrane region" description="Helical" evidence="1">
    <location>
        <begin position="113"/>
        <end position="133"/>
    </location>
</feature>
<accession>A0A1M5AD06</accession>
<evidence type="ECO:0000313" key="2">
    <source>
        <dbReference type="EMBL" id="SHF28180.1"/>
    </source>
</evidence>
<sequence length="138" mass="15720">MNNSTKFEDVKVNIKIILSGLWASVTLCYLYGDYFELYVPQKAKGLVEGTNLLDSPFKLFSAAFLLSLPALMVFLSLILKPQINRILNIVLGVFFTVVMLLIAATSLSSWRAFYVFLALLESLITILIVWHAWKWKRV</sequence>
<dbReference type="EMBL" id="FQVE01000002">
    <property type="protein sequence ID" value="SHF28180.1"/>
    <property type="molecule type" value="Genomic_DNA"/>
</dbReference>
<reference evidence="3" key="1">
    <citation type="submission" date="2016-11" db="EMBL/GenBank/DDBJ databases">
        <authorList>
            <person name="Varghese N."/>
            <person name="Submissions S."/>
        </authorList>
    </citation>
    <scope>NUCLEOTIDE SEQUENCE [LARGE SCALE GENOMIC DNA]</scope>
    <source>
        <strain evidence="3">YR203</strain>
    </source>
</reference>
<organism evidence="2 3">
    <name type="scientific">Chryseobacterium vrystaatense</name>
    <dbReference type="NCBI Taxonomy" id="307480"/>
    <lineage>
        <taxon>Bacteria</taxon>
        <taxon>Pseudomonadati</taxon>
        <taxon>Bacteroidota</taxon>
        <taxon>Flavobacteriia</taxon>
        <taxon>Flavobacteriales</taxon>
        <taxon>Weeksellaceae</taxon>
        <taxon>Chryseobacterium group</taxon>
        <taxon>Chryseobacterium</taxon>
    </lineage>
</organism>
<feature type="transmembrane region" description="Helical" evidence="1">
    <location>
        <begin position="12"/>
        <end position="32"/>
    </location>
</feature>
<dbReference type="AlphaFoldDB" id="A0A1M5AD06"/>
<name>A0A1M5AD06_9FLAO</name>
<keyword evidence="1" id="KW-0812">Transmembrane</keyword>